<keyword evidence="4" id="KW-1185">Reference proteome</keyword>
<accession>A0A4Y7SVV5</accession>
<dbReference type="OrthoDB" id="4991875at2759"/>
<protein>
    <submittedName>
        <fullName evidence="3">Uncharacterized protein</fullName>
    </submittedName>
</protein>
<feature type="chain" id="PRO_5021486811" evidence="2">
    <location>
        <begin position="20"/>
        <end position="195"/>
    </location>
</feature>
<evidence type="ECO:0000313" key="4">
    <source>
        <dbReference type="Proteomes" id="UP000298030"/>
    </source>
</evidence>
<evidence type="ECO:0000256" key="2">
    <source>
        <dbReference type="SAM" id="SignalP"/>
    </source>
</evidence>
<evidence type="ECO:0000313" key="3">
    <source>
        <dbReference type="EMBL" id="TEB25990.1"/>
    </source>
</evidence>
<dbReference type="STRING" id="71717.A0A4Y7SVV5"/>
<proteinExistence type="predicted"/>
<gene>
    <name evidence="3" type="ORF">FA13DRAFT_1737895</name>
</gene>
<name>A0A4Y7SVV5_COPMI</name>
<feature type="signal peptide" evidence="2">
    <location>
        <begin position="1"/>
        <end position="19"/>
    </location>
</feature>
<organism evidence="3 4">
    <name type="scientific">Coprinellus micaceus</name>
    <name type="common">Glistening ink-cap mushroom</name>
    <name type="synonym">Coprinus micaceus</name>
    <dbReference type="NCBI Taxonomy" id="71717"/>
    <lineage>
        <taxon>Eukaryota</taxon>
        <taxon>Fungi</taxon>
        <taxon>Dikarya</taxon>
        <taxon>Basidiomycota</taxon>
        <taxon>Agaricomycotina</taxon>
        <taxon>Agaricomycetes</taxon>
        <taxon>Agaricomycetidae</taxon>
        <taxon>Agaricales</taxon>
        <taxon>Agaricineae</taxon>
        <taxon>Psathyrellaceae</taxon>
        <taxon>Coprinellus</taxon>
    </lineage>
</organism>
<evidence type="ECO:0000256" key="1">
    <source>
        <dbReference type="SAM" id="MobiDB-lite"/>
    </source>
</evidence>
<reference evidence="3 4" key="1">
    <citation type="journal article" date="2019" name="Nat. Ecol. Evol.">
        <title>Megaphylogeny resolves global patterns of mushroom evolution.</title>
        <authorList>
            <person name="Varga T."/>
            <person name="Krizsan K."/>
            <person name="Foldi C."/>
            <person name="Dima B."/>
            <person name="Sanchez-Garcia M."/>
            <person name="Sanchez-Ramirez S."/>
            <person name="Szollosi G.J."/>
            <person name="Szarkandi J.G."/>
            <person name="Papp V."/>
            <person name="Albert L."/>
            <person name="Andreopoulos W."/>
            <person name="Angelini C."/>
            <person name="Antonin V."/>
            <person name="Barry K.W."/>
            <person name="Bougher N.L."/>
            <person name="Buchanan P."/>
            <person name="Buyck B."/>
            <person name="Bense V."/>
            <person name="Catcheside P."/>
            <person name="Chovatia M."/>
            <person name="Cooper J."/>
            <person name="Damon W."/>
            <person name="Desjardin D."/>
            <person name="Finy P."/>
            <person name="Geml J."/>
            <person name="Haridas S."/>
            <person name="Hughes K."/>
            <person name="Justo A."/>
            <person name="Karasinski D."/>
            <person name="Kautmanova I."/>
            <person name="Kiss B."/>
            <person name="Kocsube S."/>
            <person name="Kotiranta H."/>
            <person name="LaButti K.M."/>
            <person name="Lechner B.E."/>
            <person name="Liimatainen K."/>
            <person name="Lipzen A."/>
            <person name="Lukacs Z."/>
            <person name="Mihaltcheva S."/>
            <person name="Morgado L.N."/>
            <person name="Niskanen T."/>
            <person name="Noordeloos M.E."/>
            <person name="Ohm R.A."/>
            <person name="Ortiz-Santana B."/>
            <person name="Ovrebo C."/>
            <person name="Racz N."/>
            <person name="Riley R."/>
            <person name="Savchenko A."/>
            <person name="Shiryaev A."/>
            <person name="Soop K."/>
            <person name="Spirin V."/>
            <person name="Szebenyi C."/>
            <person name="Tomsovsky M."/>
            <person name="Tulloss R.E."/>
            <person name="Uehling J."/>
            <person name="Grigoriev I.V."/>
            <person name="Vagvolgyi C."/>
            <person name="Papp T."/>
            <person name="Martin F.M."/>
            <person name="Miettinen O."/>
            <person name="Hibbett D.S."/>
            <person name="Nagy L.G."/>
        </authorList>
    </citation>
    <scope>NUCLEOTIDE SEQUENCE [LARGE SCALE GENOMIC DNA]</scope>
    <source>
        <strain evidence="3 4">FP101781</strain>
    </source>
</reference>
<comment type="caution">
    <text evidence="3">The sequence shown here is derived from an EMBL/GenBank/DDBJ whole genome shotgun (WGS) entry which is preliminary data.</text>
</comment>
<feature type="compositionally biased region" description="Low complexity" evidence="1">
    <location>
        <begin position="132"/>
        <end position="172"/>
    </location>
</feature>
<keyword evidence="2" id="KW-0732">Signal</keyword>
<sequence>MKGPRSLVLYAGLIGCVSAQTVSLYLPLFDPQPLTADVAGVGADSQTTWLIRASAGDGFRGTATLVQGPTGASFTFSSPEPTGITLSYQCAFEGGNAVCSGVDEDGTAVTATDSIELLAVTLGTTVPGAQVTSAPAGTTGSTTTTSSSGPGSDSSSTSTSTAATGSPSNGGAMQKTLPLSVTLLLFISASTFLLA</sequence>
<feature type="region of interest" description="Disordered" evidence="1">
    <location>
        <begin position="129"/>
        <end position="172"/>
    </location>
</feature>
<dbReference type="PROSITE" id="PS51257">
    <property type="entry name" value="PROKAR_LIPOPROTEIN"/>
    <property type="match status" value="1"/>
</dbReference>
<dbReference type="Proteomes" id="UP000298030">
    <property type="component" value="Unassembled WGS sequence"/>
</dbReference>
<dbReference type="EMBL" id="QPFP01000052">
    <property type="protein sequence ID" value="TEB25990.1"/>
    <property type="molecule type" value="Genomic_DNA"/>
</dbReference>
<dbReference type="AlphaFoldDB" id="A0A4Y7SVV5"/>